<keyword evidence="5 12" id="KW-0812">Transmembrane</keyword>
<evidence type="ECO:0000256" key="3">
    <source>
        <dbReference type="ARBA" id="ARBA00022448"/>
    </source>
</evidence>
<dbReference type="EMBL" id="NEBD01000025">
    <property type="protein sequence ID" value="PRJ24828.1"/>
    <property type="molecule type" value="Genomic_DNA"/>
</dbReference>
<dbReference type="InterPro" id="IPR043142">
    <property type="entry name" value="PapC-like_C_sf"/>
</dbReference>
<dbReference type="GO" id="GO:0009279">
    <property type="term" value="C:cell outer membrane"/>
    <property type="evidence" value="ECO:0007669"/>
    <property type="project" value="UniProtKB-SubCell"/>
</dbReference>
<evidence type="ECO:0000256" key="6">
    <source>
        <dbReference type="ARBA" id="ARBA00022729"/>
    </source>
</evidence>
<dbReference type="InterPro" id="IPR018030">
    <property type="entry name" value="Fimbrial_membr_usher_CS"/>
</dbReference>
<feature type="domain" description="PapC-like C-terminal" evidence="14">
    <location>
        <begin position="788"/>
        <end position="852"/>
    </location>
</feature>
<dbReference type="Pfam" id="PF13954">
    <property type="entry name" value="PapC_N"/>
    <property type="match status" value="1"/>
</dbReference>
<feature type="transmembrane region" description="Helical" evidence="13">
    <location>
        <begin position="45"/>
        <end position="64"/>
    </location>
</feature>
<evidence type="ECO:0000256" key="9">
    <source>
        <dbReference type="ARBA" id="ARBA00023237"/>
    </source>
</evidence>
<evidence type="ECO:0000256" key="13">
    <source>
        <dbReference type="SAM" id="Phobius"/>
    </source>
</evidence>
<dbReference type="InterPro" id="IPR025949">
    <property type="entry name" value="PapC-like_C"/>
</dbReference>
<evidence type="ECO:0000259" key="14">
    <source>
        <dbReference type="Pfam" id="PF13953"/>
    </source>
</evidence>
<dbReference type="Gene3D" id="2.60.40.2070">
    <property type="match status" value="1"/>
</dbReference>
<organism evidence="16">
    <name type="scientific">Haemophilus influenzae</name>
    <dbReference type="NCBI Taxonomy" id="727"/>
    <lineage>
        <taxon>Bacteria</taxon>
        <taxon>Pseudomonadati</taxon>
        <taxon>Pseudomonadota</taxon>
        <taxon>Gammaproteobacteria</taxon>
        <taxon>Pasteurellales</taxon>
        <taxon>Pasteurellaceae</taxon>
        <taxon>Haemophilus</taxon>
    </lineage>
</organism>
<dbReference type="PANTHER" id="PTHR30451:SF5">
    <property type="entry name" value="SLR0019 PROTEIN"/>
    <property type="match status" value="1"/>
</dbReference>
<proteinExistence type="inferred from homology"/>
<dbReference type="InterPro" id="IPR000015">
    <property type="entry name" value="Fimb_usher"/>
</dbReference>
<gene>
    <name evidence="16" type="primary">htrE_1</name>
    <name evidence="16" type="ORF">BV056_00028</name>
</gene>
<protein>
    <recommendedName>
        <fullName evidence="11">Outer membrane usher protein HifC</fullName>
    </recommendedName>
</protein>
<evidence type="ECO:0000256" key="10">
    <source>
        <dbReference type="ARBA" id="ARBA00059415"/>
    </source>
</evidence>
<evidence type="ECO:0000259" key="15">
    <source>
        <dbReference type="Pfam" id="PF13954"/>
    </source>
</evidence>
<evidence type="ECO:0000313" key="16">
    <source>
        <dbReference type="EMBL" id="PRJ24828.1"/>
    </source>
</evidence>
<dbReference type="Gene3D" id="2.60.40.3110">
    <property type="match status" value="1"/>
</dbReference>
<dbReference type="GO" id="GO:0009297">
    <property type="term" value="P:pilus assembly"/>
    <property type="evidence" value="ECO:0007669"/>
    <property type="project" value="InterPro"/>
</dbReference>
<evidence type="ECO:0000256" key="1">
    <source>
        <dbReference type="ARBA" id="ARBA00004571"/>
    </source>
</evidence>
<comment type="function">
    <text evidence="10">Essential for piliation.</text>
</comment>
<dbReference type="Gene3D" id="3.10.20.410">
    <property type="match status" value="1"/>
</dbReference>
<comment type="similarity">
    <text evidence="2 12">Belongs to the fimbrial export usher family.</text>
</comment>
<comment type="caution">
    <text evidence="16">The sequence shown here is derived from an EMBL/GenBank/DDBJ whole genome shotgun (WGS) entry which is preliminary data.</text>
</comment>
<keyword evidence="6" id="KW-0732">Signal</keyword>
<evidence type="ECO:0000256" key="12">
    <source>
        <dbReference type="RuleBase" id="RU003884"/>
    </source>
</evidence>
<evidence type="ECO:0000256" key="8">
    <source>
        <dbReference type="ARBA" id="ARBA00023157"/>
    </source>
</evidence>
<evidence type="ECO:0000256" key="4">
    <source>
        <dbReference type="ARBA" id="ARBA00022452"/>
    </source>
</evidence>
<reference evidence="16" key="1">
    <citation type="submission" date="2017-04" db="EMBL/GenBank/DDBJ databases">
        <title>Haemophilus influenzae in COPD genome sequencing project.</title>
        <authorList>
            <person name="Murphy T.F."/>
            <person name="Kong Y."/>
            <person name="Nadendla S."/>
            <person name="Tettelin H."/>
            <person name="Pettigrew M."/>
        </authorList>
    </citation>
    <scope>NUCLEOTIDE SEQUENCE [LARGE SCALE GENOMIC DNA]</scope>
    <source>
        <strain evidence="16">39P1H1</strain>
    </source>
</reference>
<comment type="subcellular location">
    <subcellularLocation>
        <location evidence="1 12">Cell outer membrane</location>
        <topology evidence="1 12">Multi-pass membrane protein</topology>
    </subcellularLocation>
</comment>
<keyword evidence="13" id="KW-1133">Transmembrane helix</keyword>
<keyword evidence="4" id="KW-1134">Transmembrane beta strand</keyword>
<evidence type="ECO:0000256" key="11">
    <source>
        <dbReference type="ARBA" id="ARBA00072542"/>
    </source>
</evidence>
<dbReference type="Pfam" id="PF00577">
    <property type="entry name" value="Usher"/>
    <property type="match status" value="1"/>
</dbReference>
<sequence>MIMVAIKKANQFYINSIAKNEVKFHRTFFLINQIRKLIMLQKYQLHPIYCGLALCFSLSFYVHADDEFDAGFLRQSENAPVVDIRRFNEKNAVLAGHYPAEIFVNNINKGHLQLRFDDTENGISLCLTPELAEILDLQPKAFLQSPSNAICVPVNTAISQVKTEFDTGLLRLNVEIPQALTVQRPRGYISPSRWQDGEPAVFLNYNANHYRYNNGNNTLAQSYLGIRAGANIGSWALRHSGSKNWQKSVDQNQNSHYESTETYLQKDFAAIRGLVTLGDFYTSGELMEGMSLRGLKVASDDRMLPSSMRGYAPIVQGVANSNANVTIRQNGSIIYQTSVPAGAFTITDLYPSGYSGDLVVEITESNGQIRTFTVPFANIAPLIRMGQFRYQTAYGRYRYGSEIYPDNVLQSTLQYGLLNNFTINSGITLHKNYRAELLGASLNTPIGAFSADATFAQSIFDETREKKNGYSLHASYSVNVLSTKTNVTLAAYRYYSKDFYTLRDVIWAKNNDYNLANEALRNSLFSRPKNQYQLSINQNLGEKWGVLYLIGSTYSYWGKSGVRNEYQLSYSNNWKRLNYQIGFSQSVDQERKTRDNSLYLSFSIPLGEQYVSSTFTHNRRYNNAQSSVSGSTGQYNQFNYALSAASNNQNNRSVSANVGYRADVGDYQFSVGQDNQHNRQISMTASGSVVAHPYGVTLGQTVGDNFAIIHAKGAKGALVTATGMGQTLDYFGNAIVPYTSPYSINYIGIDPTHLPINIEFDSTEQQIVPRANSINLVNFDTQKTTMVLFNVATPKGVILPMATEAKDDKGNLVGYVGQGGVLFANNLTKAKGTLAVSWGLGKNEQCYFDYQVNLDNESETMQIYDVKCK</sequence>
<evidence type="ECO:0000256" key="7">
    <source>
        <dbReference type="ARBA" id="ARBA00023136"/>
    </source>
</evidence>
<accession>A0AB37B488</accession>
<name>A0AB37B488_HAEIF</name>
<dbReference type="InterPro" id="IPR042186">
    <property type="entry name" value="FimD_plug_dom"/>
</dbReference>
<dbReference type="FunFam" id="2.60.40.3110:FF:000001">
    <property type="entry name" value="Putative fimbrial outer membrane usher"/>
    <property type="match status" value="1"/>
</dbReference>
<evidence type="ECO:0000256" key="2">
    <source>
        <dbReference type="ARBA" id="ARBA00008064"/>
    </source>
</evidence>
<dbReference type="Pfam" id="PF13953">
    <property type="entry name" value="PapC_C"/>
    <property type="match status" value="1"/>
</dbReference>
<dbReference type="GO" id="GO:0015473">
    <property type="term" value="F:fimbrial usher porin activity"/>
    <property type="evidence" value="ECO:0007669"/>
    <property type="project" value="InterPro"/>
</dbReference>
<keyword evidence="7 12" id="KW-0472">Membrane</keyword>
<dbReference type="PROSITE" id="PS01151">
    <property type="entry name" value="FIMBRIAL_USHER"/>
    <property type="match status" value="1"/>
</dbReference>
<dbReference type="InterPro" id="IPR025885">
    <property type="entry name" value="PapC_N"/>
</dbReference>
<feature type="domain" description="PapC N-terminal" evidence="15">
    <location>
        <begin position="67"/>
        <end position="208"/>
    </location>
</feature>
<dbReference type="AlphaFoldDB" id="A0AB37B488"/>
<keyword evidence="8" id="KW-1015">Disulfide bond</keyword>
<keyword evidence="12" id="KW-1029">Fimbrium biogenesis</keyword>
<dbReference type="InterPro" id="IPR037224">
    <property type="entry name" value="PapC_N_sf"/>
</dbReference>
<dbReference type="PANTHER" id="PTHR30451">
    <property type="entry name" value="OUTER MEMBRANE USHER PROTEIN"/>
    <property type="match status" value="1"/>
</dbReference>
<evidence type="ECO:0000256" key="5">
    <source>
        <dbReference type="ARBA" id="ARBA00022692"/>
    </source>
</evidence>
<keyword evidence="3 12" id="KW-0813">Transport</keyword>
<keyword evidence="9 12" id="KW-0998">Cell outer membrane</keyword>
<dbReference type="Gene3D" id="2.60.40.2610">
    <property type="entry name" value="Outer membrane usher protein FimD, plug domain"/>
    <property type="match status" value="1"/>
</dbReference>
<dbReference type="SUPFAM" id="SSF141729">
    <property type="entry name" value="FimD N-terminal domain-like"/>
    <property type="match status" value="1"/>
</dbReference>